<gene>
    <name evidence="15" type="ORF">SAMN05216250_1711</name>
</gene>
<evidence type="ECO:0000256" key="7">
    <source>
        <dbReference type="ARBA" id="ARBA00022840"/>
    </source>
</evidence>
<dbReference type="InterPro" id="IPR001789">
    <property type="entry name" value="Sig_transdc_resp-reg_receiver"/>
</dbReference>
<proteinExistence type="predicted"/>
<dbReference type="InterPro" id="IPR036097">
    <property type="entry name" value="HisK_dim/P_sf"/>
</dbReference>
<dbReference type="GO" id="GO:0043565">
    <property type="term" value="F:sequence-specific DNA binding"/>
    <property type="evidence" value="ECO:0007669"/>
    <property type="project" value="InterPro"/>
</dbReference>
<dbReference type="Pfam" id="PF12833">
    <property type="entry name" value="HTH_18"/>
    <property type="match status" value="1"/>
</dbReference>
<dbReference type="InterPro" id="IPR011006">
    <property type="entry name" value="CheY-like_superfamily"/>
</dbReference>
<dbReference type="CDD" id="cd17574">
    <property type="entry name" value="REC_OmpR"/>
    <property type="match status" value="1"/>
</dbReference>
<dbReference type="InterPro" id="IPR018060">
    <property type="entry name" value="HTH_AraC"/>
</dbReference>
<dbReference type="Gene3D" id="1.10.10.60">
    <property type="entry name" value="Homeodomain-like"/>
    <property type="match status" value="1"/>
</dbReference>
<reference evidence="15 16" key="1">
    <citation type="submission" date="2016-10" db="EMBL/GenBank/DDBJ databases">
        <authorList>
            <person name="de Groot N.N."/>
        </authorList>
    </citation>
    <scope>NUCLEOTIDE SEQUENCE [LARGE SCALE GENOMIC DNA]</scope>
    <source>
        <strain evidence="15 16">NLAE-zl-C202</strain>
    </source>
</reference>
<keyword evidence="9" id="KW-0805">Transcription regulation</keyword>
<evidence type="ECO:0000313" key="15">
    <source>
        <dbReference type="EMBL" id="SFO15715.1"/>
    </source>
</evidence>
<dbReference type="SUPFAM" id="SSF50998">
    <property type="entry name" value="Quinoprotein alcohol dehydrogenase-like"/>
    <property type="match status" value="1"/>
</dbReference>
<organism evidence="15 16">
    <name type="scientific">Bacteroides xylanisolvens</name>
    <dbReference type="NCBI Taxonomy" id="371601"/>
    <lineage>
        <taxon>Bacteria</taxon>
        <taxon>Pseudomonadati</taxon>
        <taxon>Bacteroidota</taxon>
        <taxon>Bacteroidia</taxon>
        <taxon>Bacteroidales</taxon>
        <taxon>Bacteroidaceae</taxon>
        <taxon>Bacteroides</taxon>
    </lineage>
</organism>
<sequence length="1298" mass="148691">MYRYILYLIFAICLPSNLFAETSFKRIFENFYLGSNSSVCSLHEDKQGYIWAGTSNGLCRFNGLEFERYQADSMQCCVQDIQSESDGLWVASDRGMKYFSYSDSRFYSCSLISGINEENMSTSICKLAKDEDRLLALDWRGRICKHMGQREFTVCFDGIDTFYGFASYKPGLIIASGTNGLWLLSTENGRVVSHLAYHSVVMSYRTTVYYDKHNDVGYVGYGIGFKSITFRIVGNEIRQVDSEGCVPDNLMAVVEYRGKTIFAVDGEGLLLKEGGRMEKISPDNSNLSSDAIYSLFVDSEDNLWMGSYRHGVSLYSEHFGNFKTMTRRNSRLTYDIVTAVVADKEKLYLGLDGGGMEIYDRSTGTFRTYTTANSAIPGNNVLSLIKDGDDLWMGIYTKGLVKYSISKNQFVTYSMTMADGNENGVENNVWTIADDGRGHIWIGGFSVYVLDKKSGKLKCVQGLDGVQCSAIVCRGHYLWISSTRKGIFKIDTRTCRITRHYDMQSKDIRLPSDCLKYLFMDTDGKIWFSTVASDFYSLDERDGTFKLYTANEGLTDSNVTSIEEDNDGNLWLATSSGLFRMNKQTERFVRFDVKEIEQASYTYNSSTFDGEEMFFGNVSGLVYFNPAQINYRQRYEAVNFTSLRLLNDEKEEFTLLGEECKELTLHYDQNFFTIAYSVPEYQFPGRVRFSGWLKNLENGWRDLESSREVTYTNVPPGEYEFHIRCINDNGLWGKSSVFKLTITPPWWKTSWAICLWILLALGTVAGSIWLYLHEQKIKYRLQINEVEKSTMKKLNEEKLDFYTYITHELRTPVFLIAAQLEELIETRRSPVQVPLSYLLSMHHSSLKLNKLISRVIDLRKMDSGKLQLSIQRKDVVGFCNELTDDYRRLCRQKEIIYTFCCAETEIMLDFDAEKLEIILTNLISNAFKYTKEGGTVTLTVRNRPDVVCFSVEDNGIGIAEEMRDTIFENFFRTERGKKQGEGDGMGLSFVKTLVELHGGEIRVESELNQGSAFLFTIPRKELESKDCPVRTESLLVDDVQLLELKPVSNPTATHSILLIDDERETVNILERYLSSDFKIYKAYDGEEGLEIAGRELPDIVVCDLMMPRMNGQEFLERMKNDKKLAHIKVIIFTAKNSEEDMLKAFDSGADVYLSKPISLKLLRKRIERLVVQSENAAIISTIATEQKTYTKEEQIFLLRCREIIDDNLCNEEFDVDLMAAKLAMSHSTLYKKIRQMTGNSLIEFINDYKIYKAVQLFRQGASNVEEVSKQCGFRDVKSFRNAFKKNMNQTPKAFIQSL</sequence>
<dbReference type="Pfam" id="PF00072">
    <property type="entry name" value="Response_reg"/>
    <property type="match status" value="1"/>
</dbReference>
<dbReference type="InterPro" id="IPR003661">
    <property type="entry name" value="HisK_dim/P_dom"/>
</dbReference>
<feature type="modified residue" description="4-aspartylphosphate" evidence="11">
    <location>
        <position position="1103"/>
    </location>
</feature>
<dbReference type="Pfam" id="PF00512">
    <property type="entry name" value="HisKA"/>
    <property type="match status" value="1"/>
</dbReference>
<protein>
    <recommendedName>
        <fullName evidence="2">histidine kinase</fullName>
        <ecNumber evidence="2">2.7.13.3</ecNumber>
    </recommendedName>
</protein>
<keyword evidence="8" id="KW-0902">Two-component regulatory system</keyword>
<keyword evidence="10" id="KW-0804">Transcription</keyword>
<dbReference type="InterPro" id="IPR036890">
    <property type="entry name" value="HATPase_C_sf"/>
</dbReference>
<dbReference type="FunFam" id="3.30.565.10:FF:000037">
    <property type="entry name" value="Hybrid sensor histidine kinase/response regulator"/>
    <property type="match status" value="1"/>
</dbReference>
<name>A0A1I5EW29_9BACE</name>
<dbReference type="GO" id="GO:0005524">
    <property type="term" value="F:ATP binding"/>
    <property type="evidence" value="ECO:0007669"/>
    <property type="project" value="UniProtKB-KW"/>
</dbReference>
<keyword evidence="6 15" id="KW-0418">Kinase</keyword>
<evidence type="ECO:0000256" key="5">
    <source>
        <dbReference type="ARBA" id="ARBA00022741"/>
    </source>
</evidence>
<dbReference type="SUPFAM" id="SSF55874">
    <property type="entry name" value="ATPase domain of HSP90 chaperone/DNA topoisomerase II/histidine kinase"/>
    <property type="match status" value="1"/>
</dbReference>
<evidence type="ECO:0000256" key="6">
    <source>
        <dbReference type="ARBA" id="ARBA00022777"/>
    </source>
</evidence>
<dbReference type="PRINTS" id="PR00344">
    <property type="entry name" value="BCTRLSENSOR"/>
</dbReference>
<evidence type="ECO:0000256" key="9">
    <source>
        <dbReference type="ARBA" id="ARBA00023015"/>
    </source>
</evidence>
<keyword evidence="4" id="KW-0808">Transferase</keyword>
<evidence type="ECO:0000256" key="4">
    <source>
        <dbReference type="ARBA" id="ARBA00022679"/>
    </source>
</evidence>
<dbReference type="CDD" id="cd00075">
    <property type="entry name" value="HATPase"/>
    <property type="match status" value="1"/>
</dbReference>
<dbReference type="SMART" id="SM00448">
    <property type="entry name" value="REC"/>
    <property type="match status" value="1"/>
</dbReference>
<dbReference type="PANTHER" id="PTHR43547">
    <property type="entry name" value="TWO-COMPONENT HISTIDINE KINASE"/>
    <property type="match status" value="1"/>
</dbReference>
<feature type="domain" description="HTH araC/xylS-type" evidence="12">
    <location>
        <begin position="1198"/>
        <end position="1297"/>
    </location>
</feature>
<evidence type="ECO:0000256" key="10">
    <source>
        <dbReference type="ARBA" id="ARBA00023163"/>
    </source>
</evidence>
<dbReference type="Pfam" id="PF07494">
    <property type="entry name" value="Reg_prop"/>
    <property type="match status" value="3"/>
</dbReference>
<dbReference type="GO" id="GO:0000155">
    <property type="term" value="F:phosphorelay sensor kinase activity"/>
    <property type="evidence" value="ECO:0007669"/>
    <property type="project" value="InterPro"/>
</dbReference>
<feature type="domain" description="Histidine kinase" evidence="13">
    <location>
        <begin position="804"/>
        <end position="1021"/>
    </location>
</feature>
<evidence type="ECO:0000256" key="8">
    <source>
        <dbReference type="ARBA" id="ARBA00023012"/>
    </source>
</evidence>
<dbReference type="InterPro" id="IPR005467">
    <property type="entry name" value="His_kinase_dom"/>
</dbReference>
<dbReference type="GO" id="GO:0003700">
    <property type="term" value="F:DNA-binding transcription factor activity"/>
    <property type="evidence" value="ECO:0007669"/>
    <property type="project" value="InterPro"/>
</dbReference>
<feature type="domain" description="Response regulatory" evidence="14">
    <location>
        <begin position="1055"/>
        <end position="1170"/>
    </location>
</feature>
<dbReference type="InterPro" id="IPR009057">
    <property type="entry name" value="Homeodomain-like_sf"/>
</dbReference>
<dbReference type="SUPFAM" id="SSF46689">
    <property type="entry name" value="Homeodomain-like"/>
    <property type="match status" value="1"/>
</dbReference>
<dbReference type="CDD" id="cd00082">
    <property type="entry name" value="HisKA"/>
    <property type="match status" value="1"/>
</dbReference>
<evidence type="ECO:0000256" key="11">
    <source>
        <dbReference type="PROSITE-ProRule" id="PRU00169"/>
    </source>
</evidence>
<accession>A0A1I5EW29</accession>
<dbReference type="RefSeq" id="WP_074911472.1">
    <property type="nucleotide sequence ID" value="NZ_FOUM01000071.1"/>
</dbReference>
<dbReference type="EMBL" id="FOUM01000071">
    <property type="protein sequence ID" value="SFO15715.1"/>
    <property type="molecule type" value="Genomic_DNA"/>
</dbReference>
<dbReference type="InterPro" id="IPR011123">
    <property type="entry name" value="Y_Y_Y"/>
</dbReference>
<dbReference type="InterPro" id="IPR015943">
    <property type="entry name" value="WD40/YVTN_repeat-like_dom_sf"/>
</dbReference>
<dbReference type="Pfam" id="PF02518">
    <property type="entry name" value="HATPase_c"/>
    <property type="match status" value="1"/>
</dbReference>
<dbReference type="Gene3D" id="2.60.40.10">
    <property type="entry name" value="Immunoglobulins"/>
    <property type="match status" value="1"/>
</dbReference>
<dbReference type="SUPFAM" id="SSF47384">
    <property type="entry name" value="Homodimeric domain of signal transducing histidine kinase"/>
    <property type="match status" value="1"/>
</dbReference>
<dbReference type="InterPro" id="IPR013783">
    <property type="entry name" value="Ig-like_fold"/>
</dbReference>
<dbReference type="Gene3D" id="1.10.287.130">
    <property type="match status" value="1"/>
</dbReference>
<comment type="catalytic activity">
    <reaction evidence="1">
        <text>ATP + protein L-histidine = ADP + protein N-phospho-L-histidine.</text>
        <dbReference type="EC" id="2.7.13.3"/>
    </reaction>
</comment>
<dbReference type="SMART" id="SM00388">
    <property type="entry name" value="HisKA"/>
    <property type="match status" value="1"/>
</dbReference>
<evidence type="ECO:0000256" key="1">
    <source>
        <dbReference type="ARBA" id="ARBA00000085"/>
    </source>
</evidence>
<keyword evidence="3 11" id="KW-0597">Phosphoprotein</keyword>
<dbReference type="PROSITE" id="PS50110">
    <property type="entry name" value="RESPONSE_REGULATORY"/>
    <property type="match status" value="1"/>
</dbReference>
<evidence type="ECO:0000313" key="16">
    <source>
        <dbReference type="Proteomes" id="UP000183766"/>
    </source>
</evidence>
<dbReference type="Gene3D" id="3.40.50.2300">
    <property type="match status" value="1"/>
</dbReference>
<dbReference type="InterPro" id="IPR004358">
    <property type="entry name" value="Sig_transdc_His_kin-like_C"/>
</dbReference>
<dbReference type="Gene3D" id="3.30.565.10">
    <property type="entry name" value="Histidine kinase-like ATPase, C-terminal domain"/>
    <property type="match status" value="1"/>
</dbReference>
<dbReference type="SMART" id="SM00342">
    <property type="entry name" value="HTH_ARAC"/>
    <property type="match status" value="1"/>
</dbReference>
<evidence type="ECO:0000259" key="14">
    <source>
        <dbReference type="PROSITE" id="PS50110"/>
    </source>
</evidence>
<evidence type="ECO:0000256" key="3">
    <source>
        <dbReference type="ARBA" id="ARBA00022553"/>
    </source>
</evidence>
<dbReference type="SMART" id="SM00387">
    <property type="entry name" value="HATPase_c"/>
    <property type="match status" value="1"/>
</dbReference>
<dbReference type="InterPro" id="IPR011047">
    <property type="entry name" value="Quinoprotein_ADH-like_sf"/>
</dbReference>
<evidence type="ECO:0000259" key="13">
    <source>
        <dbReference type="PROSITE" id="PS50109"/>
    </source>
</evidence>
<dbReference type="SUPFAM" id="SSF52172">
    <property type="entry name" value="CheY-like"/>
    <property type="match status" value="1"/>
</dbReference>
<keyword evidence="7" id="KW-0067">ATP-binding</keyword>
<evidence type="ECO:0000259" key="12">
    <source>
        <dbReference type="PROSITE" id="PS01124"/>
    </source>
</evidence>
<dbReference type="PROSITE" id="PS50109">
    <property type="entry name" value="HIS_KIN"/>
    <property type="match status" value="1"/>
</dbReference>
<dbReference type="Proteomes" id="UP000183766">
    <property type="component" value="Unassembled WGS sequence"/>
</dbReference>
<dbReference type="EC" id="2.7.13.3" evidence="2"/>
<dbReference type="InterPro" id="IPR003594">
    <property type="entry name" value="HATPase_dom"/>
</dbReference>
<dbReference type="Pfam" id="PF07495">
    <property type="entry name" value="Y_Y_Y"/>
    <property type="match status" value="1"/>
</dbReference>
<keyword evidence="5" id="KW-0547">Nucleotide-binding</keyword>
<dbReference type="Gene3D" id="2.130.10.10">
    <property type="entry name" value="YVTN repeat-like/Quinoprotein amine dehydrogenase"/>
    <property type="match status" value="3"/>
</dbReference>
<dbReference type="PROSITE" id="PS01124">
    <property type="entry name" value="HTH_ARAC_FAMILY_2"/>
    <property type="match status" value="1"/>
</dbReference>
<dbReference type="PANTHER" id="PTHR43547:SF2">
    <property type="entry name" value="HYBRID SIGNAL TRANSDUCTION HISTIDINE KINASE C"/>
    <property type="match status" value="1"/>
</dbReference>
<evidence type="ECO:0000256" key="2">
    <source>
        <dbReference type="ARBA" id="ARBA00012438"/>
    </source>
</evidence>
<dbReference type="InterPro" id="IPR011110">
    <property type="entry name" value="Reg_prop"/>
</dbReference>